<evidence type="ECO:0000313" key="2">
    <source>
        <dbReference type="Proteomes" id="UP001049200"/>
    </source>
</evidence>
<dbReference type="Proteomes" id="UP001049200">
    <property type="component" value="Unassembled WGS sequence"/>
</dbReference>
<comment type="caution">
    <text evidence="1">The sequence shown here is derived from an EMBL/GenBank/DDBJ whole genome shotgun (WGS) entry which is preliminary data.</text>
</comment>
<organism evidence="1 2">
    <name type="scientific">Pseudomonas azerbaijanoccidentalis</name>
    <dbReference type="NCBI Taxonomy" id="2842347"/>
    <lineage>
        <taxon>Bacteria</taxon>
        <taxon>Pseudomonadati</taxon>
        <taxon>Pseudomonadota</taxon>
        <taxon>Gammaproteobacteria</taxon>
        <taxon>Pseudomonadales</taxon>
        <taxon>Pseudomonadaceae</taxon>
        <taxon>Pseudomonas</taxon>
    </lineage>
</organism>
<gene>
    <name evidence="1" type="ORF">KVG88_04685</name>
</gene>
<reference evidence="1" key="1">
    <citation type="submission" date="2021-06" db="EMBL/GenBank/DDBJ databases">
        <title>Updating the genus Pseudomonas: Description of 43 new species and partition of the Pseudomonas putida group.</title>
        <authorList>
            <person name="Girard L."/>
            <person name="Lood C."/>
            <person name="Vandamme P."/>
            <person name="Rokni-Zadeh H."/>
            <person name="Van Noort V."/>
            <person name="Hofte M."/>
            <person name="Lavigne R."/>
            <person name="De Mot R."/>
        </authorList>
    </citation>
    <scope>NUCLEOTIDE SEQUENCE</scope>
    <source>
        <strain evidence="1">SWRI74</strain>
    </source>
</reference>
<sequence>MKAALQCFFKHIKTFVVVFRAHQIIAQVAGFEISGVTEDAIASRLAPTVEMHSNVGASLLAMAIDQTK</sequence>
<accession>A0ABS6QK69</accession>
<evidence type="ECO:0000313" key="1">
    <source>
        <dbReference type="EMBL" id="MBV4519348.1"/>
    </source>
</evidence>
<protein>
    <submittedName>
        <fullName evidence="1">Uncharacterized protein</fullName>
    </submittedName>
</protein>
<dbReference type="RefSeq" id="WP_217870482.1">
    <property type="nucleotide sequence ID" value="NZ_JAHSTU010000001.1"/>
</dbReference>
<dbReference type="EMBL" id="JAHSTU010000001">
    <property type="protein sequence ID" value="MBV4519348.1"/>
    <property type="molecule type" value="Genomic_DNA"/>
</dbReference>
<keyword evidence="2" id="KW-1185">Reference proteome</keyword>
<proteinExistence type="predicted"/>
<name>A0ABS6QK69_9PSED</name>